<evidence type="ECO:0000259" key="1">
    <source>
        <dbReference type="PROSITE" id="PS51708"/>
    </source>
</evidence>
<dbReference type="PROSITE" id="PS51708">
    <property type="entry name" value="CHAD"/>
    <property type="match status" value="1"/>
</dbReference>
<protein>
    <submittedName>
        <fullName evidence="2">CHAD domain-containing protein</fullName>
    </submittedName>
</protein>
<reference evidence="2 3" key="1">
    <citation type="submission" date="2020-08" db="EMBL/GenBank/DDBJ databases">
        <title>Sequencing the genomes of 1000 actinobacteria strains.</title>
        <authorList>
            <person name="Klenk H.-P."/>
        </authorList>
    </citation>
    <scope>NUCLEOTIDE SEQUENCE [LARGE SCALE GENOMIC DNA]</scope>
    <source>
        <strain evidence="2 3">DSM 11053</strain>
    </source>
</reference>
<dbReference type="AlphaFoldDB" id="A0A7W5JUM7"/>
<comment type="caution">
    <text evidence="2">The sequence shown here is derived from an EMBL/GenBank/DDBJ whole genome shotgun (WGS) entry which is preliminary data.</text>
</comment>
<dbReference type="PANTHER" id="PTHR39339">
    <property type="entry name" value="SLR1444 PROTEIN"/>
    <property type="match status" value="1"/>
</dbReference>
<feature type="domain" description="CHAD" evidence="1">
    <location>
        <begin position="1"/>
        <end position="281"/>
    </location>
</feature>
<dbReference type="EMBL" id="JACHZG010000001">
    <property type="protein sequence ID" value="MBB3326652.1"/>
    <property type="molecule type" value="Genomic_DNA"/>
</dbReference>
<evidence type="ECO:0000313" key="3">
    <source>
        <dbReference type="Proteomes" id="UP000565572"/>
    </source>
</evidence>
<dbReference type="InterPro" id="IPR038186">
    <property type="entry name" value="CHAD_dom_sf"/>
</dbReference>
<accession>A0A7W5JUM7</accession>
<dbReference type="PANTHER" id="PTHR39339:SF1">
    <property type="entry name" value="CHAD DOMAIN-CONTAINING PROTEIN"/>
    <property type="match status" value="1"/>
</dbReference>
<organism evidence="2 3">
    <name type="scientific">Microlunatus antarcticus</name>
    <dbReference type="NCBI Taxonomy" id="53388"/>
    <lineage>
        <taxon>Bacteria</taxon>
        <taxon>Bacillati</taxon>
        <taxon>Actinomycetota</taxon>
        <taxon>Actinomycetes</taxon>
        <taxon>Propionibacteriales</taxon>
        <taxon>Propionibacteriaceae</taxon>
        <taxon>Microlunatus</taxon>
    </lineage>
</organism>
<dbReference type="RefSeq" id="WP_183337560.1">
    <property type="nucleotide sequence ID" value="NZ_JACHZG010000001.1"/>
</dbReference>
<name>A0A7W5JUM7_9ACTN</name>
<dbReference type="Gene3D" id="1.40.20.10">
    <property type="entry name" value="CHAD domain"/>
    <property type="match status" value="1"/>
</dbReference>
<dbReference type="Pfam" id="PF05235">
    <property type="entry name" value="CHAD"/>
    <property type="match status" value="1"/>
</dbReference>
<gene>
    <name evidence="2" type="ORF">FHX39_001596</name>
</gene>
<proteinExistence type="predicted"/>
<dbReference type="SMART" id="SM00880">
    <property type="entry name" value="CHAD"/>
    <property type="match status" value="1"/>
</dbReference>
<sequence length="281" mass="31097">MTQLRALVADYLITQLTVLVDAPTHIRAGEDVTHPTRVAARRLRSTLRVFPELFEVPKAGRLDEELQWWAGVLGEVRDLDVQSGRLGAALDAVPDDLAMGPLRTQLAELVSVRRGEAVARRLEAMDSPRYRALDALLRAWRADPPFTAAADVSAKKASGYVERADRKTQKRLSSASRAYRRGAPDADELMHRARKAGKRHRYAVELAAPVLGTKADRIMASRKEFQELLGEHQDSVVAAGLLRELGALAGADGQNGFTWGLLHAREQAVAQQVVRDLRRYL</sequence>
<dbReference type="Proteomes" id="UP000565572">
    <property type="component" value="Unassembled WGS sequence"/>
</dbReference>
<dbReference type="InterPro" id="IPR007899">
    <property type="entry name" value="CHAD_dom"/>
</dbReference>
<keyword evidence="3" id="KW-1185">Reference proteome</keyword>
<evidence type="ECO:0000313" key="2">
    <source>
        <dbReference type="EMBL" id="MBB3326652.1"/>
    </source>
</evidence>